<evidence type="ECO:0000256" key="1">
    <source>
        <dbReference type="SAM" id="MobiDB-lite"/>
    </source>
</evidence>
<accession>A0A6V8KD74</accession>
<sequence length="127" mass="13443">MNLRLAVRMALLGVRMARAGGRESLARLALMTVGVAIGVPLALLALAAVPILQGHVDRLGWHRTTAASPPTAPDHALWLAVTDRYAGRTSSGCTSPRSATGRPCRPGSRGCPGRARRWSHPRSRGCC</sequence>
<evidence type="ECO:0008006" key="5">
    <source>
        <dbReference type="Google" id="ProtNLM"/>
    </source>
</evidence>
<reference evidence="3 4" key="1">
    <citation type="submission" date="2020-03" db="EMBL/GenBank/DDBJ databases">
        <title>Whole genome shotgun sequence of Phytohabitans houttuyneae NBRC 108639.</title>
        <authorList>
            <person name="Komaki H."/>
            <person name="Tamura T."/>
        </authorList>
    </citation>
    <scope>NUCLEOTIDE SEQUENCE [LARGE SCALE GENOMIC DNA]</scope>
    <source>
        <strain evidence="3 4">NBRC 108639</strain>
    </source>
</reference>
<organism evidence="3 4">
    <name type="scientific">Phytohabitans houttuyneae</name>
    <dbReference type="NCBI Taxonomy" id="1076126"/>
    <lineage>
        <taxon>Bacteria</taxon>
        <taxon>Bacillati</taxon>
        <taxon>Actinomycetota</taxon>
        <taxon>Actinomycetes</taxon>
        <taxon>Micromonosporales</taxon>
        <taxon>Micromonosporaceae</taxon>
    </lineage>
</organism>
<evidence type="ECO:0000256" key="2">
    <source>
        <dbReference type="SAM" id="Phobius"/>
    </source>
</evidence>
<feature type="transmembrane region" description="Helical" evidence="2">
    <location>
        <begin position="29"/>
        <end position="52"/>
    </location>
</feature>
<comment type="caution">
    <text evidence="3">The sequence shown here is derived from an EMBL/GenBank/DDBJ whole genome shotgun (WGS) entry which is preliminary data.</text>
</comment>
<dbReference type="Proteomes" id="UP000482800">
    <property type="component" value="Unassembled WGS sequence"/>
</dbReference>
<feature type="compositionally biased region" description="Basic residues" evidence="1">
    <location>
        <begin position="114"/>
        <end position="127"/>
    </location>
</feature>
<name>A0A6V8KD74_9ACTN</name>
<feature type="compositionally biased region" description="Polar residues" evidence="1">
    <location>
        <begin position="88"/>
        <end position="98"/>
    </location>
</feature>
<dbReference type="RefSeq" id="WP_173061344.1">
    <property type="nucleotide sequence ID" value="NZ_BLPF01000002.1"/>
</dbReference>
<dbReference type="EMBL" id="BLPF01000002">
    <property type="protein sequence ID" value="GFJ81734.1"/>
    <property type="molecule type" value="Genomic_DNA"/>
</dbReference>
<keyword evidence="4" id="KW-1185">Reference proteome</keyword>
<proteinExistence type="predicted"/>
<keyword evidence="2" id="KW-0472">Membrane</keyword>
<evidence type="ECO:0000313" key="3">
    <source>
        <dbReference type="EMBL" id="GFJ81734.1"/>
    </source>
</evidence>
<reference evidence="3 4" key="2">
    <citation type="submission" date="2020-03" db="EMBL/GenBank/DDBJ databases">
        <authorList>
            <person name="Ichikawa N."/>
            <person name="Kimura A."/>
            <person name="Kitahashi Y."/>
            <person name="Uohara A."/>
        </authorList>
    </citation>
    <scope>NUCLEOTIDE SEQUENCE [LARGE SCALE GENOMIC DNA]</scope>
    <source>
        <strain evidence="3 4">NBRC 108639</strain>
    </source>
</reference>
<dbReference type="AlphaFoldDB" id="A0A6V8KD74"/>
<feature type="region of interest" description="Disordered" evidence="1">
    <location>
        <begin position="87"/>
        <end position="127"/>
    </location>
</feature>
<evidence type="ECO:0000313" key="4">
    <source>
        <dbReference type="Proteomes" id="UP000482800"/>
    </source>
</evidence>
<keyword evidence="2" id="KW-0812">Transmembrane</keyword>
<keyword evidence="2" id="KW-1133">Transmembrane helix</keyword>
<protein>
    <recommendedName>
        <fullName evidence="5">ABC3 transporter permease protein domain-containing protein</fullName>
    </recommendedName>
</protein>
<gene>
    <name evidence="3" type="ORF">Phou_059140</name>
</gene>